<evidence type="ECO:0000313" key="3">
    <source>
        <dbReference type="Proteomes" id="UP000235786"/>
    </source>
</evidence>
<dbReference type="OrthoDB" id="6359816at2759"/>
<dbReference type="AlphaFoldDB" id="A0A2J6RMB0"/>
<dbReference type="InterPro" id="IPR011333">
    <property type="entry name" value="SKP1/BTB/POZ_sf"/>
</dbReference>
<dbReference type="EMBL" id="KZ613946">
    <property type="protein sequence ID" value="PMD39648.1"/>
    <property type="molecule type" value="Genomic_DNA"/>
</dbReference>
<dbReference type="PANTHER" id="PTHR47843:SF7">
    <property type="entry name" value="BTB DOMAIN-CONTAINING PROTEIN"/>
    <property type="match status" value="1"/>
</dbReference>
<evidence type="ECO:0000259" key="1">
    <source>
        <dbReference type="PROSITE" id="PS50097"/>
    </source>
</evidence>
<dbReference type="PANTHER" id="PTHR47843">
    <property type="entry name" value="BTB DOMAIN-CONTAINING PROTEIN-RELATED"/>
    <property type="match status" value="1"/>
</dbReference>
<reference evidence="2 3" key="1">
    <citation type="submission" date="2016-04" db="EMBL/GenBank/DDBJ databases">
        <title>A degradative enzymes factory behind the ericoid mycorrhizal symbiosis.</title>
        <authorList>
            <consortium name="DOE Joint Genome Institute"/>
            <person name="Martino E."/>
            <person name="Morin E."/>
            <person name="Grelet G."/>
            <person name="Kuo A."/>
            <person name="Kohler A."/>
            <person name="Daghino S."/>
            <person name="Barry K."/>
            <person name="Choi C."/>
            <person name="Cichocki N."/>
            <person name="Clum A."/>
            <person name="Copeland A."/>
            <person name="Hainaut M."/>
            <person name="Haridas S."/>
            <person name="Labutti K."/>
            <person name="Lindquist E."/>
            <person name="Lipzen A."/>
            <person name="Khouja H.-R."/>
            <person name="Murat C."/>
            <person name="Ohm R."/>
            <person name="Olson A."/>
            <person name="Spatafora J."/>
            <person name="Veneault-Fourrey C."/>
            <person name="Henrissat B."/>
            <person name="Grigoriev I."/>
            <person name="Martin F."/>
            <person name="Perotto S."/>
        </authorList>
    </citation>
    <scope>NUCLEOTIDE SEQUENCE [LARGE SCALE GENOMIC DNA]</scope>
    <source>
        <strain evidence="2 3">F</strain>
    </source>
</reference>
<dbReference type="Proteomes" id="UP000235786">
    <property type="component" value="Unassembled WGS sequence"/>
</dbReference>
<dbReference type="Pfam" id="PF00651">
    <property type="entry name" value="BTB"/>
    <property type="match status" value="1"/>
</dbReference>
<name>A0A2J6RMB0_HYAVF</name>
<protein>
    <recommendedName>
        <fullName evidence="1">BTB domain-containing protein</fullName>
    </recommendedName>
</protein>
<keyword evidence="3" id="KW-1185">Reference proteome</keyword>
<dbReference type="Gene3D" id="3.30.710.10">
    <property type="entry name" value="Potassium Channel Kv1.1, Chain A"/>
    <property type="match status" value="1"/>
</dbReference>
<dbReference type="STRING" id="1149755.A0A2J6RMB0"/>
<accession>A0A2J6RMB0</accession>
<dbReference type="InterPro" id="IPR000210">
    <property type="entry name" value="BTB/POZ_dom"/>
</dbReference>
<dbReference type="CDD" id="cd18186">
    <property type="entry name" value="BTB_POZ_ZBTB_KLHL-like"/>
    <property type="match status" value="1"/>
</dbReference>
<sequence length="165" mass="18633">MVNREGTTKYVEIASLAFLALQNLNPSPPKMLGTEIVTIYVGSKRKNITVHKKLLCDKSSFFDKAFNGPFPEAREGIKYLPEDNMDTVGLLVDFLYRGRSPKILGDGPGPVLSKLYYFAEKLCMGELMDRTIDEIKSDCVNRYAMIGLDSLLELYQSTHEKSKLR</sequence>
<dbReference type="SMART" id="SM00225">
    <property type="entry name" value="BTB"/>
    <property type="match status" value="1"/>
</dbReference>
<organism evidence="2 3">
    <name type="scientific">Hyaloscypha variabilis (strain UAMH 11265 / GT02V1 / F)</name>
    <name type="common">Meliniomyces variabilis</name>
    <dbReference type="NCBI Taxonomy" id="1149755"/>
    <lineage>
        <taxon>Eukaryota</taxon>
        <taxon>Fungi</taxon>
        <taxon>Dikarya</taxon>
        <taxon>Ascomycota</taxon>
        <taxon>Pezizomycotina</taxon>
        <taxon>Leotiomycetes</taxon>
        <taxon>Helotiales</taxon>
        <taxon>Hyaloscyphaceae</taxon>
        <taxon>Hyaloscypha</taxon>
        <taxon>Hyaloscypha variabilis</taxon>
    </lineage>
</organism>
<proteinExistence type="predicted"/>
<evidence type="ECO:0000313" key="2">
    <source>
        <dbReference type="EMBL" id="PMD39648.1"/>
    </source>
</evidence>
<gene>
    <name evidence="2" type="ORF">L207DRAFT_583510</name>
</gene>
<feature type="domain" description="BTB" evidence="1">
    <location>
        <begin position="35"/>
        <end position="99"/>
    </location>
</feature>
<dbReference type="PROSITE" id="PS50097">
    <property type="entry name" value="BTB"/>
    <property type="match status" value="1"/>
</dbReference>
<dbReference type="SUPFAM" id="SSF54695">
    <property type="entry name" value="POZ domain"/>
    <property type="match status" value="1"/>
</dbReference>